<evidence type="ECO:0000256" key="18">
    <source>
        <dbReference type="ARBA" id="ARBA00032375"/>
    </source>
</evidence>
<accession>A0A1G8D0A2</accession>
<organism evidence="22 23">
    <name type="scientific">Myroides phaeus</name>
    <dbReference type="NCBI Taxonomy" id="702745"/>
    <lineage>
        <taxon>Bacteria</taxon>
        <taxon>Pseudomonadati</taxon>
        <taxon>Bacteroidota</taxon>
        <taxon>Flavobacteriia</taxon>
        <taxon>Flavobacteriales</taxon>
        <taxon>Flavobacteriaceae</taxon>
        <taxon>Myroides</taxon>
    </lineage>
</organism>
<feature type="active site" description="Nucleophile" evidence="19">
    <location>
        <position position="184"/>
    </location>
</feature>
<evidence type="ECO:0000256" key="5">
    <source>
        <dbReference type="ARBA" id="ARBA00011702"/>
    </source>
</evidence>
<feature type="binding site" description="in dimeric form" evidence="20">
    <location>
        <position position="227"/>
    </location>
    <ligand>
        <name>Ca(2+)</name>
        <dbReference type="ChEBI" id="CHEBI:29108"/>
        <label>1</label>
    </ligand>
</feature>
<evidence type="ECO:0000256" key="15">
    <source>
        <dbReference type="ARBA" id="ARBA00023098"/>
    </source>
</evidence>
<evidence type="ECO:0000256" key="9">
    <source>
        <dbReference type="ARBA" id="ARBA00022692"/>
    </source>
</evidence>
<dbReference type="PANTHER" id="PTHR40457:SF1">
    <property type="entry name" value="PHOSPHOLIPASE A1"/>
    <property type="match status" value="1"/>
</dbReference>
<dbReference type="GO" id="GO:0005509">
    <property type="term" value="F:calcium ion binding"/>
    <property type="evidence" value="ECO:0007669"/>
    <property type="project" value="TreeGrafter"/>
</dbReference>
<protein>
    <recommendedName>
        <fullName evidence="18">Phosphatidylcholine 1-acylhydrolase</fullName>
        <ecNumber evidence="6">3.1.1.32</ecNumber>
        <ecNumber evidence="7">3.1.1.4</ecNumber>
    </recommendedName>
</protein>
<evidence type="ECO:0000256" key="3">
    <source>
        <dbReference type="ARBA" id="ARBA00004571"/>
    </source>
</evidence>
<keyword evidence="17" id="KW-0998">Cell outer membrane</keyword>
<keyword evidence="10 20" id="KW-0479">Metal-binding</keyword>
<evidence type="ECO:0000256" key="10">
    <source>
        <dbReference type="ARBA" id="ARBA00022723"/>
    </source>
</evidence>
<dbReference type="GO" id="GO:0016042">
    <property type="term" value="P:lipid catabolic process"/>
    <property type="evidence" value="ECO:0007669"/>
    <property type="project" value="UniProtKB-KW"/>
</dbReference>
<evidence type="ECO:0000256" key="20">
    <source>
        <dbReference type="PIRSR" id="PIRSR603187-2"/>
    </source>
</evidence>
<dbReference type="Proteomes" id="UP000243588">
    <property type="component" value="Unassembled WGS sequence"/>
</dbReference>
<dbReference type="GO" id="GO:0008970">
    <property type="term" value="F:phospholipase A1 activity"/>
    <property type="evidence" value="ECO:0007669"/>
    <property type="project" value="UniProtKB-EC"/>
</dbReference>
<dbReference type="EC" id="3.1.1.4" evidence="7"/>
<dbReference type="AlphaFoldDB" id="A0A1G8D0A2"/>
<comment type="similarity">
    <text evidence="4">Belongs to the phospholipase A1 family.</text>
</comment>
<evidence type="ECO:0000313" key="23">
    <source>
        <dbReference type="Proteomes" id="UP000243588"/>
    </source>
</evidence>
<keyword evidence="13 20" id="KW-0106">Calcium</keyword>
<evidence type="ECO:0000256" key="13">
    <source>
        <dbReference type="ARBA" id="ARBA00022837"/>
    </source>
</evidence>
<keyword evidence="14" id="KW-0442">Lipid degradation</keyword>
<evidence type="ECO:0000256" key="14">
    <source>
        <dbReference type="ARBA" id="ARBA00022963"/>
    </source>
</evidence>
<feature type="chain" id="PRO_5017408131" description="Phosphatidylcholine 1-acylhydrolase" evidence="21">
    <location>
        <begin position="33"/>
        <end position="316"/>
    </location>
</feature>
<evidence type="ECO:0000256" key="21">
    <source>
        <dbReference type="SAM" id="SignalP"/>
    </source>
</evidence>
<dbReference type="PANTHER" id="PTHR40457">
    <property type="entry name" value="PHOSPHOLIPASE A1"/>
    <property type="match status" value="1"/>
</dbReference>
<dbReference type="SUPFAM" id="SSF56931">
    <property type="entry name" value="Outer membrane phospholipase A (OMPLA)"/>
    <property type="match status" value="1"/>
</dbReference>
<evidence type="ECO:0000256" key="8">
    <source>
        <dbReference type="ARBA" id="ARBA00022452"/>
    </source>
</evidence>
<feature type="binding site" description="in dimeric form" evidence="20">
    <location>
        <position position="146"/>
    </location>
    <ligand>
        <name>Ca(2+)</name>
        <dbReference type="ChEBI" id="CHEBI:29108"/>
        <label>1</label>
    </ligand>
</feature>
<dbReference type="GO" id="GO:0004623">
    <property type="term" value="F:phospholipase A2 activity"/>
    <property type="evidence" value="ECO:0007669"/>
    <property type="project" value="UniProtKB-EC"/>
</dbReference>
<keyword evidence="12" id="KW-0378">Hydrolase</keyword>
<gene>
    <name evidence="22" type="ORF">SAMN05421818_10581</name>
</gene>
<dbReference type="Gene3D" id="2.40.230.10">
    <property type="entry name" value="Phospholipase A1"/>
    <property type="match status" value="1"/>
</dbReference>
<dbReference type="PRINTS" id="PR01486">
    <property type="entry name" value="PHPHLIPASEA1"/>
</dbReference>
<proteinExistence type="inferred from homology"/>
<keyword evidence="16" id="KW-0472">Membrane</keyword>
<reference evidence="23" key="1">
    <citation type="submission" date="2016-10" db="EMBL/GenBank/DDBJ databases">
        <authorList>
            <person name="Varghese N."/>
            <person name="Submissions S."/>
        </authorList>
    </citation>
    <scope>NUCLEOTIDE SEQUENCE [LARGE SCALE GENOMIC DNA]</scope>
    <source>
        <strain evidence="23">DSM 23313</strain>
    </source>
</reference>
<comment type="subcellular location">
    <subcellularLocation>
        <location evidence="3">Cell outer membrane</location>
        <topology evidence="3">Multi-pass membrane protein</topology>
    </subcellularLocation>
</comment>
<dbReference type="EC" id="3.1.1.32" evidence="6"/>
<dbReference type="InterPro" id="IPR003187">
    <property type="entry name" value="PLipase_A1"/>
</dbReference>
<feature type="signal peptide" evidence="21">
    <location>
        <begin position="1"/>
        <end position="32"/>
    </location>
</feature>
<evidence type="ECO:0000256" key="4">
    <source>
        <dbReference type="ARBA" id="ARBA00010525"/>
    </source>
</evidence>
<evidence type="ECO:0000256" key="11">
    <source>
        <dbReference type="ARBA" id="ARBA00022729"/>
    </source>
</evidence>
<comment type="subunit">
    <text evidence="5">Homodimer; dimerization is reversible, and the dimeric form is the active one.</text>
</comment>
<evidence type="ECO:0000256" key="7">
    <source>
        <dbReference type="ARBA" id="ARBA00013278"/>
    </source>
</evidence>
<keyword evidence="9" id="KW-0812">Transmembrane</keyword>
<dbReference type="InterPro" id="IPR036541">
    <property type="entry name" value="PLipase_A1_sf"/>
</dbReference>
<evidence type="ECO:0000256" key="6">
    <source>
        <dbReference type="ARBA" id="ARBA00013179"/>
    </source>
</evidence>
<feature type="active site" description="Proton acceptor" evidence="19">
    <location>
        <position position="182"/>
    </location>
</feature>
<comment type="catalytic activity">
    <reaction evidence="2">
        <text>a 1,2-diacyl-sn-glycero-3-phosphocholine + H2O = a 1-acyl-sn-glycero-3-phosphocholine + a fatty acid + H(+)</text>
        <dbReference type="Rhea" id="RHEA:15801"/>
        <dbReference type="ChEBI" id="CHEBI:15377"/>
        <dbReference type="ChEBI" id="CHEBI:15378"/>
        <dbReference type="ChEBI" id="CHEBI:28868"/>
        <dbReference type="ChEBI" id="CHEBI:57643"/>
        <dbReference type="ChEBI" id="CHEBI:58168"/>
        <dbReference type="EC" id="3.1.1.4"/>
    </reaction>
</comment>
<dbReference type="Pfam" id="PF02253">
    <property type="entry name" value="PLA1"/>
    <property type="match status" value="1"/>
</dbReference>
<evidence type="ECO:0000256" key="2">
    <source>
        <dbReference type="ARBA" id="ARBA00001604"/>
    </source>
</evidence>
<keyword evidence="8" id="KW-1134">Transmembrane beta strand</keyword>
<evidence type="ECO:0000256" key="19">
    <source>
        <dbReference type="PIRSR" id="PIRSR603187-1"/>
    </source>
</evidence>
<evidence type="ECO:0000256" key="17">
    <source>
        <dbReference type="ARBA" id="ARBA00023237"/>
    </source>
</evidence>
<evidence type="ECO:0000256" key="1">
    <source>
        <dbReference type="ARBA" id="ARBA00000111"/>
    </source>
</evidence>
<feature type="binding site" description="in dimeric form" evidence="20">
    <location>
        <position position="192"/>
    </location>
    <ligand>
        <name>Ca(2+)</name>
        <dbReference type="ChEBI" id="CHEBI:29108"/>
        <label>1</label>
    </ligand>
</feature>
<keyword evidence="15" id="KW-0443">Lipid metabolism</keyword>
<dbReference type="GO" id="GO:0009279">
    <property type="term" value="C:cell outer membrane"/>
    <property type="evidence" value="ECO:0007669"/>
    <property type="project" value="UniProtKB-SubCell"/>
</dbReference>
<comment type="catalytic activity">
    <reaction evidence="1">
        <text>a 1,2-diacyl-sn-glycero-3-phosphocholine + H2O = a 2-acyl-sn-glycero-3-phosphocholine + a fatty acid + H(+)</text>
        <dbReference type="Rhea" id="RHEA:18689"/>
        <dbReference type="ChEBI" id="CHEBI:15377"/>
        <dbReference type="ChEBI" id="CHEBI:15378"/>
        <dbReference type="ChEBI" id="CHEBI:28868"/>
        <dbReference type="ChEBI" id="CHEBI:57643"/>
        <dbReference type="ChEBI" id="CHEBI:57875"/>
        <dbReference type="EC" id="3.1.1.32"/>
    </reaction>
</comment>
<keyword evidence="23" id="KW-1185">Reference proteome</keyword>
<keyword evidence="11 21" id="KW-0732">Signal</keyword>
<dbReference type="EMBL" id="FNDQ01000005">
    <property type="protein sequence ID" value="SDH50630.1"/>
    <property type="molecule type" value="Genomic_DNA"/>
</dbReference>
<name>A0A1G8D0A2_9FLAO</name>
<evidence type="ECO:0000256" key="16">
    <source>
        <dbReference type="ARBA" id="ARBA00023136"/>
    </source>
</evidence>
<sequence>MKMDNQHFYFNMKKVYLIVSVLFMCSLTSVFGQVQDDTLFDENRKAQGLNERWDLTPETRKKTFTITPYKPIYLLPAKWYSKPNEQPTSLNPNNSSTEPIDYDNWEIKFQLSFKTKVVQGLFDGKGDVWLAFTQTANWQAYNGQESRPFRELNYEPEIIFNYPLDFSINDFKFKMVGLGFNHQSNGKSLPTSRSWNRFTMHLGMEYNKWTFMLRPWIKFHETYGKEDNPRIEEYIGKGELNVIYSRDNGQMFTFLMRSNMRLNSRYKGFTELTWAYPIKHNLKAFVVVNNGYGDSMIDYNWNQTTVGVGITLMEWL</sequence>
<comment type="cofactor">
    <cofactor evidence="20">
        <name>Ca(2+)</name>
        <dbReference type="ChEBI" id="CHEBI:29108"/>
    </cofactor>
    <text evidence="20">Binds 1 Ca(2+) ion per monomer.</text>
</comment>
<evidence type="ECO:0000313" key="22">
    <source>
        <dbReference type="EMBL" id="SDH50630.1"/>
    </source>
</evidence>
<dbReference type="STRING" id="702745.SAMN05421818_10581"/>
<evidence type="ECO:0000256" key="12">
    <source>
        <dbReference type="ARBA" id="ARBA00022801"/>
    </source>
</evidence>